<evidence type="ECO:0000256" key="5">
    <source>
        <dbReference type="ARBA" id="ARBA00022792"/>
    </source>
</evidence>
<keyword evidence="13" id="KW-0175">Coiled coil</keyword>
<feature type="domain" description="RRM" evidence="15">
    <location>
        <begin position="222"/>
        <end position="299"/>
    </location>
</feature>
<evidence type="ECO:0000256" key="12">
    <source>
        <dbReference type="RuleBase" id="RU367108"/>
    </source>
</evidence>
<evidence type="ECO:0000313" key="17">
    <source>
        <dbReference type="Proteomes" id="UP001527925"/>
    </source>
</evidence>
<dbReference type="PROSITE" id="PS50102">
    <property type="entry name" value="RRM"/>
    <property type="match status" value="1"/>
</dbReference>
<comment type="subcellular location">
    <subcellularLocation>
        <location evidence="1 12">Mitochondrion inner membrane</location>
        <topology evidence="1 12">Single-pass membrane protein</topology>
    </subcellularLocation>
</comment>
<evidence type="ECO:0000256" key="10">
    <source>
        <dbReference type="ARBA" id="ARBA00025276"/>
    </source>
</evidence>
<proteinExistence type="inferred from homology"/>
<dbReference type="Proteomes" id="UP001527925">
    <property type="component" value="Unassembled WGS sequence"/>
</dbReference>
<feature type="region of interest" description="Disordered" evidence="14">
    <location>
        <begin position="40"/>
        <end position="94"/>
    </location>
</feature>
<evidence type="ECO:0000256" key="7">
    <source>
        <dbReference type="ARBA" id="ARBA00022989"/>
    </source>
</evidence>
<keyword evidence="17" id="KW-1185">Reference proteome</keyword>
<dbReference type="SMART" id="SM00360">
    <property type="entry name" value="RRM"/>
    <property type="match status" value="1"/>
</dbReference>
<dbReference type="Gene3D" id="3.40.50.300">
    <property type="entry name" value="P-loop containing nucleotide triphosphate hydrolases"/>
    <property type="match status" value="1"/>
</dbReference>
<dbReference type="SUPFAM" id="SSF54928">
    <property type="entry name" value="RNA-binding domain, RBD"/>
    <property type="match status" value="1"/>
</dbReference>
<evidence type="ECO:0000256" key="3">
    <source>
        <dbReference type="ARBA" id="ARBA00020222"/>
    </source>
</evidence>
<name>A0ABR4N8E2_9FUNG</name>
<evidence type="ECO:0000313" key="16">
    <source>
        <dbReference type="EMBL" id="KAL2915787.1"/>
    </source>
</evidence>
<dbReference type="InterPro" id="IPR018850">
    <property type="entry name" value="Mt_escape_2_C"/>
</dbReference>
<gene>
    <name evidence="16" type="primary">YME2</name>
    <name evidence="16" type="ORF">HK105_204734</name>
</gene>
<keyword evidence="11 12" id="KW-0694">RNA-binding</keyword>
<organism evidence="16 17">
    <name type="scientific">Polyrhizophydium stewartii</name>
    <dbReference type="NCBI Taxonomy" id="2732419"/>
    <lineage>
        <taxon>Eukaryota</taxon>
        <taxon>Fungi</taxon>
        <taxon>Fungi incertae sedis</taxon>
        <taxon>Chytridiomycota</taxon>
        <taxon>Chytridiomycota incertae sedis</taxon>
        <taxon>Chytridiomycetes</taxon>
        <taxon>Rhizophydiales</taxon>
        <taxon>Rhizophydiales incertae sedis</taxon>
        <taxon>Polyrhizophydium</taxon>
    </lineage>
</organism>
<keyword evidence="12" id="KW-0507">mRNA processing</keyword>
<comment type="caution">
    <text evidence="16">The sequence shown here is derived from an EMBL/GenBank/DDBJ whole genome shotgun (WGS) entry which is preliminary data.</text>
</comment>
<evidence type="ECO:0000256" key="4">
    <source>
        <dbReference type="ARBA" id="ARBA00022692"/>
    </source>
</evidence>
<keyword evidence="6" id="KW-0809">Transit peptide</keyword>
<feature type="coiled-coil region" evidence="13">
    <location>
        <begin position="773"/>
        <end position="800"/>
    </location>
</feature>
<dbReference type="SUPFAM" id="SSF52540">
    <property type="entry name" value="P-loop containing nucleoside triphosphate hydrolases"/>
    <property type="match status" value="1"/>
</dbReference>
<dbReference type="PANTHER" id="PTHR32198">
    <property type="entry name" value="MITOCHONDRIAL ESCAPE PROTEIN 2"/>
    <property type="match status" value="1"/>
</dbReference>
<comment type="similarity">
    <text evidence="2 12">Belongs to the YME2 family.</text>
</comment>
<comment type="function">
    <text evidence="10 12">Plays a role in maintaining the mitochondrial genome and in controlling the mtDNA escape. Involved in the regulation of mtDNA nucleotide structure and number. May have a dispensable role in early maturation of pre-rRNA.</text>
</comment>
<evidence type="ECO:0000256" key="6">
    <source>
        <dbReference type="ARBA" id="ARBA00022946"/>
    </source>
</evidence>
<protein>
    <recommendedName>
        <fullName evidence="3 12">Mitochondrial escape protein 2</fullName>
    </recommendedName>
</protein>
<evidence type="ECO:0000256" key="11">
    <source>
        <dbReference type="PROSITE-ProRule" id="PRU00176"/>
    </source>
</evidence>
<dbReference type="InterPro" id="IPR012677">
    <property type="entry name" value="Nucleotide-bd_a/b_plait_sf"/>
</dbReference>
<keyword evidence="9" id="KW-0472">Membrane</keyword>
<dbReference type="Pfam" id="PF00076">
    <property type="entry name" value="RRM_1"/>
    <property type="match status" value="1"/>
</dbReference>
<evidence type="ECO:0000259" key="15">
    <source>
        <dbReference type="PROSITE" id="PS50102"/>
    </source>
</evidence>
<dbReference type="InterPro" id="IPR000504">
    <property type="entry name" value="RRM_dom"/>
</dbReference>
<dbReference type="InterPro" id="IPR035979">
    <property type="entry name" value="RBD_domain_sf"/>
</dbReference>
<dbReference type="PANTHER" id="PTHR32198:SF2">
    <property type="entry name" value="MITOCHONDRIAL ESCAPE PROTEIN 2"/>
    <property type="match status" value="1"/>
</dbReference>
<dbReference type="InterPro" id="IPR027417">
    <property type="entry name" value="P-loop_NTPase"/>
</dbReference>
<reference evidence="16 17" key="1">
    <citation type="submission" date="2023-09" db="EMBL/GenBank/DDBJ databases">
        <title>Pangenome analysis of Batrachochytrium dendrobatidis and related Chytrids.</title>
        <authorList>
            <person name="Yacoub M.N."/>
            <person name="Stajich J.E."/>
            <person name="James T.Y."/>
        </authorList>
    </citation>
    <scope>NUCLEOTIDE SEQUENCE [LARGE SCALE GENOMIC DNA]</scope>
    <source>
        <strain evidence="16 17">JEL0888</strain>
    </source>
</reference>
<accession>A0ABR4N8E2</accession>
<keyword evidence="4" id="KW-0812">Transmembrane</keyword>
<evidence type="ECO:0000256" key="9">
    <source>
        <dbReference type="ARBA" id="ARBA00023136"/>
    </source>
</evidence>
<evidence type="ECO:0000256" key="2">
    <source>
        <dbReference type="ARBA" id="ARBA00010320"/>
    </source>
</evidence>
<keyword evidence="7" id="KW-1133">Transmembrane helix</keyword>
<evidence type="ECO:0000256" key="8">
    <source>
        <dbReference type="ARBA" id="ARBA00023128"/>
    </source>
</evidence>
<evidence type="ECO:0000256" key="14">
    <source>
        <dbReference type="SAM" id="MobiDB-lite"/>
    </source>
</evidence>
<sequence length="852" mass="95623">MRPLPPLSRPLPACFQVSDSHQPVSQTVVQAADTLARAPSLTGAASRTPAAPACQSTAAESEPVKHVRTGAAPNEVTEHELEVPTESAPVEGPMENPDFHKGTVWFENIFPFKLGVIDPRTYFINQYASKFVEEERWRSLVPEHFPEGAEFQFRSAEPNIKEGGLYLKFRYRGGTVEEAVEAIQAHVRDTGVRSSFNLRKIKAFEVKGRPWVEDMVSRVPTSRLHVEFHGPDLTVEQLYREFRNYGRIMDVTLQPSSSKDVPRFASVEFVNKRSATSARNCIHGESIDGTRVHIGYEKKSNSFSLWNWMMANLRISVPILLAIAAVISYLVFDPLRVFFITNKLTGRFSFVKYAETAEELLSGAQSSILSFIFGSGAVKPKRTLRSSLGWAEREKEEKRLEQHFKQSPETLVLVSGPKGSGKSDLVRKALEHHKNKLVIHCEDLVGQPEHILISRLASQVNFSPSFGFMSQITTFMDAIITATTGAKAGLSTTKENEIRKILDCVTKAVTDLTVKQRQARLKALDELSRRDADSLDVPEVEYPVIVIEDYLGKENSRGEFLYSMLTEWAAIITAQYRVAHVVFVSDNPAAVRELGKVIPTKSVEGYILKDATPESALAYVQRRLPRVTTEALKPALDSLGGRLHDLDLLIQKVNAGQTPADAFDDMVHRAITELRKIGMGEDMDSSKRQWTDVQFWKVAQMLSKFEEVPFDNLCIHPIFKGDPSPLIQMERDGLIILDHANGRPYSLRPGKPIYRTAFKQMNEDEKLVATMGIRTAKQLMADEEKRLKSYEDEMQTLASLNHSSSGAAWWGPGTNVRSRIDFLAEKLGESSRKVVAWSDEETKFKKMLKLAE</sequence>
<dbReference type="EMBL" id="JADGIZ020000021">
    <property type="protein sequence ID" value="KAL2915787.1"/>
    <property type="molecule type" value="Genomic_DNA"/>
</dbReference>
<evidence type="ECO:0000256" key="1">
    <source>
        <dbReference type="ARBA" id="ARBA00004434"/>
    </source>
</evidence>
<dbReference type="Pfam" id="PF10443">
    <property type="entry name" value="RNA12"/>
    <property type="match status" value="1"/>
</dbReference>
<keyword evidence="5 12" id="KW-0999">Mitochondrion inner membrane</keyword>
<keyword evidence="8 12" id="KW-0496">Mitochondrion</keyword>
<dbReference type="InterPro" id="IPR039627">
    <property type="entry name" value="Yme2_C"/>
</dbReference>
<evidence type="ECO:0000256" key="13">
    <source>
        <dbReference type="SAM" id="Coils"/>
    </source>
</evidence>
<dbReference type="Gene3D" id="3.30.70.330">
    <property type="match status" value="1"/>
</dbReference>